<dbReference type="AlphaFoldDB" id="A0A1Z3HII7"/>
<dbReference type="Proteomes" id="UP000191901">
    <property type="component" value="Chromosome"/>
</dbReference>
<dbReference type="InterPro" id="IPR007213">
    <property type="entry name" value="Ppm1/Ppm2/Tcmp"/>
</dbReference>
<accession>A0A1Z3HII7</accession>
<proteinExistence type="predicted"/>
<evidence type="ECO:0000313" key="3">
    <source>
        <dbReference type="EMBL" id="ASC70093.1"/>
    </source>
</evidence>
<protein>
    <submittedName>
        <fullName evidence="3">S-adenosyl-L-methionine-dependent methyltransferase</fullName>
        <ecNumber evidence="3">2.1.1.-</ecNumber>
    </submittedName>
</protein>
<dbReference type="OrthoDB" id="9800233at2"/>
<evidence type="ECO:0000256" key="2">
    <source>
        <dbReference type="ARBA" id="ARBA00022679"/>
    </source>
</evidence>
<keyword evidence="1 3" id="KW-0489">Methyltransferase</keyword>
<dbReference type="InterPro" id="IPR016874">
    <property type="entry name" value="TcmP-like"/>
</dbReference>
<dbReference type="EMBL" id="CP021983">
    <property type="protein sequence ID" value="ASC70093.1"/>
    <property type="molecule type" value="Genomic_DNA"/>
</dbReference>
<gene>
    <name evidence="3" type="ORF">XM38_010230</name>
</gene>
<dbReference type="KEGG" id="hhg:XM38_010230"/>
<dbReference type="GO" id="GO:0032259">
    <property type="term" value="P:methylation"/>
    <property type="evidence" value="ECO:0007669"/>
    <property type="project" value="UniProtKB-KW"/>
</dbReference>
<dbReference type="Gene3D" id="3.40.50.150">
    <property type="entry name" value="Vaccinia Virus protein VP39"/>
    <property type="match status" value="1"/>
</dbReference>
<organism evidence="3 4">
    <name type="scientific">Halomicronema hongdechloris C2206</name>
    <dbReference type="NCBI Taxonomy" id="1641165"/>
    <lineage>
        <taxon>Bacteria</taxon>
        <taxon>Bacillati</taxon>
        <taxon>Cyanobacteriota</taxon>
        <taxon>Cyanophyceae</taxon>
        <taxon>Nodosilineales</taxon>
        <taxon>Nodosilineaceae</taxon>
        <taxon>Halomicronema</taxon>
    </lineage>
</organism>
<keyword evidence="2 3" id="KW-0808">Transferase</keyword>
<dbReference type="EC" id="2.1.1.-" evidence="3"/>
<reference evidence="3 4" key="1">
    <citation type="journal article" date="2016" name="Biochim. Biophys. Acta">
        <title>Characterization of red-shifted phycobilisomes isolated from the chlorophyll f-containing cyanobacterium Halomicronema hongdechloris.</title>
        <authorList>
            <person name="Li Y."/>
            <person name="Lin Y."/>
            <person name="Garvey C.J."/>
            <person name="Birch D."/>
            <person name="Corkery R.W."/>
            <person name="Loughlin P.C."/>
            <person name="Scheer H."/>
            <person name="Willows R.D."/>
            <person name="Chen M."/>
        </authorList>
    </citation>
    <scope>NUCLEOTIDE SEQUENCE [LARGE SCALE GENOMIC DNA]</scope>
    <source>
        <strain evidence="3 4">C2206</strain>
    </source>
</reference>
<dbReference type="GO" id="GO:0008168">
    <property type="term" value="F:methyltransferase activity"/>
    <property type="evidence" value="ECO:0007669"/>
    <property type="project" value="UniProtKB-KW"/>
</dbReference>
<dbReference type="InterPro" id="IPR029063">
    <property type="entry name" value="SAM-dependent_MTases_sf"/>
</dbReference>
<evidence type="ECO:0000256" key="1">
    <source>
        <dbReference type="ARBA" id="ARBA00022603"/>
    </source>
</evidence>
<dbReference type="STRING" id="1641165.XM38_04670"/>
<dbReference type="PANTHER" id="PTHR43619:SF2">
    <property type="entry name" value="S-ADENOSYL-L-METHIONINE-DEPENDENT METHYLTRANSFERASES SUPERFAMILY PROTEIN"/>
    <property type="match status" value="1"/>
</dbReference>
<sequence>MNTVSDAMALSGVPRTLLLTTRARVEEHQRPDGIFRDPDIAQWWPALSWDPALDPVYSPWVQLSWAVRAQVLDQMVQRHLATYANVVVVELGAGLSTRYYRVGQGCRCWLELDVPEVIALRRQVDTETSQHRFLAASALDSRWLDAVPAGPPETLLILAEGLLMYFEAAQVQQLITRLKQRFLGATFLFDAVGGITQGRWAQQLARLEAPLRWFIRNEHDIPALGLSVLEVRSLPQDICRYPHRLGWFRWVPWLSKLPPFRNASLILETKLKT</sequence>
<dbReference type="Pfam" id="PF04072">
    <property type="entry name" value="LCM"/>
    <property type="match status" value="1"/>
</dbReference>
<keyword evidence="4" id="KW-1185">Reference proteome</keyword>
<dbReference type="PANTHER" id="PTHR43619">
    <property type="entry name" value="S-ADENOSYL-L-METHIONINE-DEPENDENT METHYLTRANSFERASE YKTD-RELATED"/>
    <property type="match status" value="1"/>
</dbReference>
<dbReference type="RefSeq" id="WP_088429244.1">
    <property type="nucleotide sequence ID" value="NZ_CP021983.2"/>
</dbReference>
<dbReference type="SUPFAM" id="SSF53335">
    <property type="entry name" value="S-adenosyl-L-methionine-dependent methyltransferases"/>
    <property type="match status" value="1"/>
</dbReference>
<dbReference type="PIRSF" id="PIRSF028177">
    <property type="entry name" value="Polyketide_synth_Omtfrase_TcmP"/>
    <property type="match status" value="1"/>
</dbReference>
<evidence type="ECO:0000313" key="4">
    <source>
        <dbReference type="Proteomes" id="UP000191901"/>
    </source>
</evidence>
<name>A0A1Z3HII7_9CYAN</name>